<dbReference type="Proteomes" id="UP000255036">
    <property type="component" value="Unassembled WGS sequence"/>
</dbReference>
<evidence type="ECO:0000313" key="3">
    <source>
        <dbReference type="EMBL" id="RDU24781.1"/>
    </source>
</evidence>
<name>A0A371AYZ7_9FIRM</name>
<evidence type="ECO:0000259" key="2">
    <source>
        <dbReference type="Pfam" id="PF16116"/>
    </source>
</evidence>
<dbReference type="SUPFAM" id="SSF51445">
    <property type="entry name" value="(Trans)glycosidases"/>
    <property type="match status" value="1"/>
</dbReference>
<dbReference type="AlphaFoldDB" id="A0A371AYZ7"/>
<feature type="transmembrane region" description="Helical" evidence="1">
    <location>
        <begin position="5"/>
        <end position="25"/>
    </location>
</feature>
<organism evidence="3 4">
    <name type="scientific">Anaerosacchariphilus polymeriproducens</name>
    <dbReference type="NCBI Taxonomy" id="1812858"/>
    <lineage>
        <taxon>Bacteria</taxon>
        <taxon>Bacillati</taxon>
        <taxon>Bacillota</taxon>
        <taxon>Clostridia</taxon>
        <taxon>Lachnospirales</taxon>
        <taxon>Lachnospiraceae</taxon>
        <taxon>Anaerosacchariphilus</taxon>
    </lineage>
</organism>
<dbReference type="OrthoDB" id="9761426at2"/>
<keyword evidence="1" id="KW-0812">Transmembrane</keyword>
<dbReference type="InterPro" id="IPR032267">
    <property type="entry name" value="DUF4832"/>
</dbReference>
<dbReference type="RefSeq" id="WP_115480528.1">
    <property type="nucleotide sequence ID" value="NZ_QRCT01000010.1"/>
</dbReference>
<proteinExistence type="predicted"/>
<keyword evidence="4" id="KW-1185">Reference proteome</keyword>
<reference evidence="3 4" key="1">
    <citation type="submission" date="2018-07" db="EMBL/GenBank/DDBJ databases">
        <title>Anaerosacharophilus polymeroproducens gen. nov. sp. nov., an anaerobic bacterium isolated from salt field.</title>
        <authorList>
            <person name="Kim W."/>
            <person name="Yang S.-H."/>
            <person name="Oh J."/>
            <person name="Lee J.-H."/>
            <person name="Kwon K.K."/>
        </authorList>
    </citation>
    <scope>NUCLEOTIDE SEQUENCE [LARGE SCALE GENOMIC DNA]</scope>
    <source>
        <strain evidence="3 4">MCWD5</strain>
    </source>
</reference>
<gene>
    <name evidence="3" type="ORF">DWV06_02055</name>
</gene>
<feature type="domain" description="DUF4832" evidence="2">
    <location>
        <begin position="338"/>
        <end position="452"/>
    </location>
</feature>
<dbReference type="EMBL" id="QRCT01000010">
    <property type="protein sequence ID" value="RDU24781.1"/>
    <property type="molecule type" value="Genomic_DNA"/>
</dbReference>
<accession>A0A371AYZ7</accession>
<keyword evidence="1" id="KW-1133">Transmembrane helix</keyword>
<comment type="caution">
    <text evidence="3">The sequence shown here is derived from an EMBL/GenBank/DDBJ whole genome shotgun (WGS) entry which is preliminary data.</text>
</comment>
<sequence>MKKKILFWLAVVIIILGTIITLYLIDKEKSLIDDKSKVKASDDSQVHLLKYAESPADNPLKGFAGYQGTGSYSDFPSSLEFISIPLSEIVIGENKYNWKNLDNYLNEVASYGRQSIVSFYMDMPGHDICIPQYLRDRGLKIYKYSLVSPTKNQKEIGYSPDYSNQELWKMVYSFVREFGNHYDGDVRIAQIEASIVGIWGEWHTSTFKYGLEDEQLGQLAKVYDQSFNKTQISCRYPKAGTNNYEVGYSDYSFCYESIVDGWSQWNRLKSFTLTDYWTRNMGGGELMPQYVKKIFETQDWCLKKGESYKECLNALHPSWLLVGSLTDFAPIERENAIEAASQLGYDFTVTQARYMKQLDKGTTQMELGISVKNIGIAPFYYNWDSKIILVDEYGKEVYQEKTGWDLTKIQPDKKEYEFSHNISVPQLAEGSYTILYQVINPLKGGYSLRFANQTQLKNGKLVLGEFSIGNPMPKKSIVNNDNEQNLIKQYNLQVTSKYVNDEIKINENYLLGVRIRNLSSQYIKNINGILINVYYDDNLINSISTDWKVTKIKPNNNSFFAWNLRFDRKGIYNLKLRFLPETEEVEIGSVHVQ</sequence>
<dbReference type="Pfam" id="PF16116">
    <property type="entry name" value="DUF4832"/>
    <property type="match status" value="1"/>
</dbReference>
<protein>
    <submittedName>
        <fullName evidence="3">DUF4832 domain-containing protein</fullName>
    </submittedName>
</protein>
<dbReference type="Gene3D" id="3.20.20.80">
    <property type="entry name" value="Glycosidases"/>
    <property type="match status" value="1"/>
</dbReference>
<evidence type="ECO:0000256" key="1">
    <source>
        <dbReference type="SAM" id="Phobius"/>
    </source>
</evidence>
<keyword evidence="1" id="KW-0472">Membrane</keyword>
<dbReference type="InterPro" id="IPR017853">
    <property type="entry name" value="GH"/>
</dbReference>
<evidence type="ECO:0000313" key="4">
    <source>
        <dbReference type="Proteomes" id="UP000255036"/>
    </source>
</evidence>